<dbReference type="Gene3D" id="3.40.190.10">
    <property type="entry name" value="Periplasmic binding protein-like II"/>
    <property type="match status" value="2"/>
</dbReference>
<evidence type="ECO:0000256" key="7">
    <source>
        <dbReference type="SAM" id="SignalP"/>
    </source>
</evidence>
<evidence type="ECO:0000256" key="2">
    <source>
        <dbReference type="ARBA" id="ARBA00008520"/>
    </source>
</evidence>
<keyword evidence="9" id="KW-1185">Reference proteome</keyword>
<name>E1R4S4_SEDSS</name>
<dbReference type="InterPro" id="IPR006059">
    <property type="entry name" value="SBP"/>
</dbReference>
<gene>
    <name evidence="8" type="ordered locus">Spirs_3061</name>
</gene>
<dbReference type="AlphaFoldDB" id="E1R4S4"/>
<dbReference type="OrthoDB" id="9798191at2"/>
<accession>E1R4S4</accession>
<comment type="subcellular location">
    <subcellularLocation>
        <location evidence="1">Periplasm</location>
    </subcellularLocation>
</comment>
<dbReference type="STRING" id="573413.Spirs_3061"/>
<comment type="similarity">
    <text evidence="2">Belongs to the bacterial solute-binding protein 1 family.</text>
</comment>
<sequence length="423" mass="46585">MTKKPYLFVLALCFVLPALLFAGGNQESENSGKSLEIFSWWTAGGEAEGLQAMLDVFHEKYPDIEIINATVAGGAGTNAKAVLATRMQGGNPPDAFQVHAGHELIDTWVVSGYMEPVTFILKENGWMDKFPKDVIDIISYKGEVYSIPVNVHRSNVMWYNPKLFKDNGLEPPKNMDEFFIVAEKLKAAGVTPLALGDTNGWPATHLLESVILASTGPEKYRQLWEGKVSWSDPDVQEALENYAKIMNYTNSDHAALTNMDAAGYVAEGKAAMNVMGDWVAGYYKSQDYTQGVDWDWMPTPGTQGNFIMLSDSFGLAKNAPNRENVIKWLEVCASKEGQDAFNPIKGSIPSRIDGDRSKYDAYLNAAMDDFASNEIVPSVAHGAAVSEAWVTKINDIMSVFTTDLDVRKATNEFQAVADRYAPK</sequence>
<comment type="function">
    <text evidence="5">Part of a binding-protein-dependent transport system for a sugar.</text>
</comment>
<dbReference type="HOGENOM" id="CLU_031285_15_1_12"/>
<evidence type="ECO:0000256" key="3">
    <source>
        <dbReference type="ARBA" id="ARBA00022448"/>
    </source>
</evidence>
<dbReference type="Proteomes" id="UP000002318">
    <property type="component" value="Chromosome"/>
</dbReference>
<protein>
    <recommendedName>
        <fullName evidence="6">Probable sugar-binding periplasmic protein</fullName>
    </recommendedName>
</protein>
<dbReference type="EMBL" id="CP002116">
    <property type="protein sequence ID" value="ADK82162.1"/>
    <property type="molecule type" value="Genomic_DNA"/>
</dbReference>
<dbReference type="PANTHER" id="PTHR43649:SF28">
    <property type="entry name" value="BINDING PROTEIN COMPONENT OF ABC SUGAR TRANSPORTER-RELATED"/>
    <property type="match status" value="1"/>
</dbReference>
<dbReference type="Pfam" id="PF01547">
    <property type="entry name" value="SBP_bac_1"/>
    <property type="match status" value="1"/>
</dbReference>
<organism evidence="8 9">
    <name type="scientific">Sediminispirochaeta smaragdinae (strain DSM 11293 / JCM 15392 / SEBR 4228)</name>
    <name type="common">Spirochaeta smaragdinae</name>
    <dbReference type="NCBI Taxonomy" id="573413"/>
    <lineage>
        <taxon>Bacteria</taxon>
        <taxon>Pseudomonadati</taxon>
        <taxon>Spirochaetota</taxon>
        <taxon>Spirochaetia</taxon>
        <taxon>Spirochaetales</taxon>
        <taxon>Spirochaetaceae</taxon>
        <taxon>Sediminispirochaeta</taxon>
    </lineage>
</organism>
<feature type="signal peptide" evidence="7">
    <location>
        <begin position="1"/>
        <end position="22"/>
    </location>
</feature>
<dbReference type="PANTHER" id="PTHR43649">
    <property type="entry name" value="ARABINOSE-BINDING PROTEIN-RELATED"/>
    <property type="match status" value="1"/>
</dbReference>
<dbReference type="GO" id="GO:0042597">
    <property type="term" value="C:periplasmic space"/>
    <property type="evidence" value="ECO:0007669"/>
    <property type="project" value="UniProtKB-SubCell"/>
</dbReference>
<evidence type="ECO:0000256" key="1">
    <source>
        <dbReference type="ARBA" id="ARBA00004418"/>
    </source>
</evidence>
<evidence type="ECO:0000313" key="8">
    <source>
        <dbReference type="EMBL" id="ADK82162.1"/>
    </source>
</evidence>
<evidence type="ECO:0000313" key="9">
    <source>
        <dbReference type="Proteomes" id="UP000002318"/>
    </source>
</evidence>
<dbReference type="RefSeq" id="WP_013255621.1">
    <property type="nucleotide sequence ID" value="NC_014364.1"/>
</dbReference>
<keyword evidence="4 7" id="KW-0732">Signal</keyword>
<feature type="chain" id="PRO_5003150471" description="Probable sugar-binding periplasmic protein" evidence="7">
    <location>
        <begin position="23"/>
        <end position="423"/>
    </location>
</feature>
<proteinExistence type="inferred from homology"/>
<dbReference type="InterPro" id="IPR050490">
    <property type="entry name" value="Bact_solute-bd_prot1"/>
</dbReference>
<evidence type="ECO:0000256" key="5">
    <source>
        <dbReference type="ARBA" id="ARBA00049629"/>
    </source>
</evidence>
<evidence type="ECO:0000256" key="6">
    <source>
        <dbReference type="ARBA" id="ARBA00049753"/>
    </source>
</evidence>
<reference evidence="8 9" key="1">
    <citation type="journal article" date="2010" name="Stand. Genomic Sci.">
        <title>Complete genome sequence of Spirochaeta smaragdinae type strain (SEBR 4228).</title>
        <authorList>
            <person name="Mavromatis K."/>
            <person name="Yasawong M."/>
            <person name="Chertkov O."/>
            <person name="Lapidus A."/>
            <person name="Lucas S."/>
            <person name="Nolan M."/>
            <person name="Del Rio T.G."/>
            <person name="Tice H."/>
            <person name="Cheng J.F."/>
            <person name="Pitluck S."/>
            <person name="Liolios K."/>
            <person name="Ivanova N."/>
            <person name="Tapia R."/>
            <person name="Han C."/>
            <person name="Bruce D."/>
            <person name="Goodwin L."/>
            <person name="Pati A."/>
            <person name="Chen A."/>
            <person name="Palaniappan K."/>
            <person name="Land M."/>
            <person name="Hauser L."/>
            <person name="Chang Y.J."/>
            <person name="Jeffries C.D."/>
            <person name="Detter J.C."/>
            <person name="Rohde M."/>
            <person name="Brambilla E."/>
            <person name="Spring S."/>
            <person name="Goker M."/>
            <person name="Sikorski J."/>
            <person name="Woyke T."/>
            <person name="Bristow J."/>
            <person name="Eisen J.A."/>
            <person name="Markowitz V."/>
            <person name="Hugenholtz P."/>
            <person name="Klenk H.P."/>
            <person name="Kyrpides N.C."/>
        </authorList>
    </citation>
    <scope>NUCLEOTIDE SEQUENCE [LARGE SCALE GENOMIC DNA]</scope>
    <source>
        <strain evidence="9">DSM 11293 / JCM 15392 / SEBR 4228</strain>
    </source>
</reference>
<keyword evidence="3" id="KW-0813">Transport</keyword>
<dbReference type="KEGG" id="ssm:Spirs_3061"/>
<evidence type="ECO:0000256" key="4">
    <source>
        <dbReference type="ARBA" id="ARBA00022729"/>
    </source>
</evidence>
<dbReference type="eggNOG" id="COG1653">
    <property type="taxonomic scope" value="Bacteria"/>
</dbReference>
<dbReference type="SUPFAM" id="SSF53850">
    <property type="entry name" value="Periplasmic binding protein-like II"/>
    <property type="match status" value="1"/>
</dbReference>